<dbReference type="Proteomes" id="UP000295818">
    <property type="component" value="Unassembled WGS sequence"/>
</dbReference>
<name>A0ABY2BFK9_9ACTN</name>
<dbReference type="EMBL" id="SLWM01000012">
    <property type="protein sequence ID" value="TCO18266.1"/>
    <property type="molecule type" value="Genomic_DNA"/>
</dbReference>
<sequence length="87" mass="9734">MKWLSCRVNRVGSALEGQTGVVFIELVDLATRPAWPGARWFTAPEVIEREVLATGLSAISTRFRVDAVLREPPDEYTECNRLYLAAP</sequence>
<comment type="caution">
    <text evidence="1">The sequence shown here is derived from an EMBL/GenBank/DDBJ whole genome shotgun (WGS) entry which is preliminary data.</text>
</comment>
<protein>
    <submittedName>
        <fullName evidence="1">Uncharacterized protein</fullName>
    </submittedName>
</protein>
<reference evidence="1 2" key="1">
    <citation type="journal article" date="2015" name="Stand. Genomic Sci.">
        <title>Genomic Encyclopedia of Bacterial and Archaeal Type Strains, Phase III: the genomes of soil and plant-associated and newly described type strains.</title>
        <authorList>
            <person name="Whitman W.B."/>
            <person name="Woyke T."/>
            <person name="Klenk H.P."/>
            <person name="Zhou Y."/>
            <person name="Lilburn T.G."/>
            <person name="Beck B.J."/>
            <person name="De Vos P."/>
            <person name="Vandamme P."/>
            <person name="Eisen J.A."/>
            <person name="Garrity G."/>
            <person name="Hugenholtz P."/>
            <person name="Kyrpides N.C."/>
        </authorList>
    </citation>
    <scope>NUCLEOTIDE SEQUENCE [LARGE SCALE GENOMIC DNA]</scope>
    <source>
        <strain evidence="1 2">VKM Ac-2538</strain>
    </source>
</reference>
<keyword evidence="2" id="KW-1185">Reference proteome</keyword>
<evidence type="ECO:0000313" key="1">
    <source>
        <dbReference type="EMBL" id="TCO18266.1"/>
    </source>
</evidence>
<gene>
    <name evidence="1" type="ORF">EV644_1126</name>
</gene>
<accession>A0ABY2BFK9</accession>
<evidence type="ECO:0000313" key="2">
    <source>
        <dbReference type="Proteomes" id="UP000295818"/>
    </source>
</evidence>
<organism evidence="1 2">
    <name type="scientific">Kribbella orskensis</name>
    <dbReference type="NCBI Taxonomy" id="2512216"/>
    <lineage>
        <taxon>Bacteria</taxon>
        <taxon>Bacillati</taxon>
        <taxon>Actinomycetota</taxon>
        <taxon>Actinomycetes</taxon>
        <taxon>Propionibacteriales</taxon>
        <taxon>Kribbellaceae</taxon>
        <taxon>Kribbella</taxon>
    </lineage>
</organism>
<proteinExistence type="predicted"/>